<dbReference type="PATRIC" id="fig|645517.4.peg.2087"/>
<feature type="domain" description="PpiC" evidence="6">
    <location>
        <begin position="223"/>
        <end position="321"/>
    </location>
</feature>
<dbReference type="EMBL" id="CP016545">
    <property type="protein sequence ID" value="ANU08390.1"/>
    <property type="molecule type" value="Genomic_DNA"/>
</dbReference>
<keyword evidence="2" id="KW-0732">Signal</keyword>
<dbReference type="KEGG" id="anh:A6F65_02103"/>
<evidence type="ECO:0000259" key="6">
    <source>
        <dbReference type="PROSITE" id="PS50198"/>
    </source>
</evidence>
<dbReference type="Proteomes" id="UP000092698">
    <property type="component" value="Chromosome"/>
</dbReference>
<dbReference type="InterPro" id="IPR050280">
    <property type="entry name" value="OMP_Chaperone_SurA"/>
</dbReference>
<keyword evidence="8" id="KW-1185">Reference proteome</keyword>
<organism evidence="7 8">
    <name type="scientific">Paraurantiacibacter namhicola</name>
    <dbReference type="NCBI Taxonomy" id="645517"/>
    <lineage>
        <taxon>Bacteria</taxon>
        <taxon>Pseudomonadati</taxon>
        <taxon>Pseudomonadota</taxon>
        <taxon>Alphaproteobacteria</taxon>
        <taxon>Sphingomonadales</taxon>
        <taxon>Erythrobacteraceae</taxon>
        <taxon>Paraurantiacibacter</taxon>
    </lineage>
</organism>
<evidence type="ECO:0000256" key="1">
    <source>
        <dbReference type="ARBA" id="ARBA00018370"/>
    </source>
</evidence>
<gene>
    <name evidence="7" type="primary">surA</name>
    <name evidence="7" type="ORF">A6F65_02103</name>
</gene>
<dbReference type="PROSITE" id="PS50198">
    <property type="entry name" value="PPIC_PPIASE_2"/>
    <property type="match status" value="1"/>
</dbReference>
<dbReference type="STRING" id="645517.A6F65_02103"/>
<dbReference type="AlphaFoldDB" id="A0A1C7DA73"/>
<dbReference type="Pfam" id="PF00639">
    <property type="entry name" value="Rotamase"/>
    <property type="match status" value="1"/>
</dbReference>
<dbReference type="OrthoDB" id="9791746at2"/>
<evidence type="ECO:0000256" key="2">
    <source>
        <dbReference type="ARBA" id="ARBA00022729"/>
    </source>
</evidence>
<dbReference type="Gene3D" id="1.10.4030.10">
    <property type="entry name" value="Porin chaperone SurA, peptide-binding domain"/>
    <property type="match status" value="1"/>
</dbReference>
<evidence type="ECO:0000313" key="7">
    <source>
        <dbReference type="EMBL" id="ANU08390.1"/>
    </source>
</evidence>
<keyword evidence="5" id="KW-0697">Rotamase</keyword>
<dbReference type="GO" id="GO:0003755">
    <property type="term" value="F:peptidyl-prolyl cis-trans isomerase activity"/>
    <property type="evidence" value="ECO:0007669"/>
    <property type="project" value="UniProtKB-KW"/>
</dbReference>
<dbReference type="InterPro" id="IPR000297">
    <property type="entry name" value="PPIase_PpiC"/>
</dbReference>
<dbReference type="SUPFAM" id="SSF54534">
    <property type="entry name" value="FKBP-like"/>
    <property type="match status" value="2"/>
</dbReference>
<sequence length="473" mass="51624">MAASGIHIGARDYNAARQKQVRKLSNSLRFLRRAGLLAALGLGAMSGSLHAQTAPGAMDVIAIPADIEILGPAQTAQRSATVKVNGDIITGTDVDHRVALILAANDGTPIADEEMRALRMQVLRNLIDETIQIKEAEAQEMAVTEADVDNTYNRLATQRFGRSPEELDAYLYSVGSSPASLKRQIQGELAWSRLLQRNVEPYVTVSQDEVDELYTRMEESRGTVEYRVGEIYLSATPETRNAVFQNGQRIVDQMRQGGSFVAYARQFSEASTAAVGGDLGWIRIEQLQNPTLETVARDMQPGQLVGPIEIPGGFSILYMIDRRQVGMADPRDAQLSLLQISLDFPAGMPEDQRAARAQQFGQQVQAIPGCGAAQEQATQLGATVVGNDAITARALPEALQGAVLQMQVGQVTPVFGSLDEGVRVLMLCGRTDPEQQGGPTRDQLMGQLMDDRIGKRAQRYMRDLRRDAVIEYN</sequence>
<name>A0A1C7DA73_9SPHN</name>
<dbReference type="Gene3D" id="3.10.50.40">
    <property type="match status" value="1"/>
</dbReference>
<dbReference type="InterPro" id="IPR046357">
    <property type="entry name" value="PPIase_dom_sf"/>
</dbReference>
<reference evidence="7 8" key="1">
    <citation type="submission" date="2016-07" db="EMBL/GenBank/DDBJ databases">
        <title>Complete genome sequence of Altererythrobacter namhicola JCM 16345T, containing esterase-encoding genes.</title>
        <authorList>
            <person name="Cheng H."/>
            <person name="Wu Y.-H."/>
            <person name="Jian S.-L."/>
            <person name="Huo Y.-Y."/>
            <person name="Wang C.-S."/>
            <person name="Xu X.-W."/>
        </authorList>
    </citation>
    <scope>NUCLEOTIDE SEQUENCE [LARGE SCALE GENOMIC DNA]</scope>
    <source>
        <strain evidence="7 8">JCM 16345</strain>
    </source>
</reference>
<dbReference type="Pfam" id="PF13624">
    <property type="entry name" value="SurA_N_3"/>
    <property type="match status" value="1"/>
</dbReference>
<dbReference type="PANTHER" id="PTHR47637:SF1">
    <property type="entry name" value="CHAPERONE SURA"/>
    <property type="match status" value="1"/>
</dbReference>
<evidence type="ECO:0000256" key="3">
    <source>
        <dbReference type="ARBA" id="ARBA00030642"/>
    </source>
</evidence>
<dbReference type="InterPro" id="IPR027304">
    <property type="entry name" value="Trigger_fact/SurA_dom_sf"/>
</dbReference>
<accession>A0A1C7DA73</accession>
<keyword evidence="5 7" id="KW-0413">Isomerase</keyword>
<evidence type="ECO:0000313" key="8">
    <source>
        <dbReference type="Proteomes" id="UP000092698"/>
    </source>
</evidence>
<dbReference type="PANTHER" id="PTHR47637">
    <property type="entry name" value="CHAPERONE SURA"/>
    <property type="match status" value="1"/>
</dbReference>
<evidence type="ECO:0000256" key="4">
    <source>
        <dbReference type="ARBA" id="ARBA00031484"/>
    </source>
</evidence>
<evidence type="ECO:0000256" key="5">
    <source>
        <dbReference type="PROSITE-ProRule" id="PRU00278"/>
    </source>
</evidence>
<proteinExistence type="predicted"/>
<protein>
    <recommendedName>
        <fullName evidence="1">Parvulin-like PPIase</fullName>
    </recommendedName>
    <alternativeName>
        <fullName evidence="3">Peptidyl-prolyl cis-trans isomerase plp</fullName>
    </alternativeName>
    <alternativeName>
        <fullName evidence="4">Rotamase plp</fullName>
    </alternativeName>
</protein>
<dbReference type="SUPFAM" id="SSF109998">
    <property type="entry name" value="Triger factor/SurA peptide-binding domain-like"/>
    <property type="match status" value="1"/>
</dbReference>